<proteinExistence type="predicted"/>
<evidence type="ECO:0000259" key="1">
    <source>
        <dbReference type="Pfam" id="PF01243"/>
    </source>
</evidence>
<dbReference type="KEGG" id="hch:HCH_03030"/>
<dbReference type="AlphaFoldDB" id="Q2SHS8"/>
<dbReference type="RefSeq" id="WP_011396865.1">
    <property type="nucleotide sequence ID" value="NC_007645.1"/>
</dbReference>
<sequence>MKLDIQEYANKSVLCWLATSSLEGEPNVSPKEIFLALNPTTILIANIASPISERNIRNNPRVCVSYIDVFEQRGCKIKGAARVVEPADPEWNDYLNKLKTLAGENFPIKNIFEISISKCANILAPSYLLFPEVNVEQQIESAKKAYGVEVKAD</sequence>
<gene>
    <name evidence="2" type="ordered locus">HCH_03030</name>
</gene>
<dbReference type="Gene3D" id="2.30.110.10">
    <property type="entry name" value="Electron Transport, Fmn-binding Protein, Chain A"/>
    <property type="match status" value="1"/>
</dbReference>
<reference evidence="2 3" key="1">
    <citation type="journal article" date="2005" name="Nucleic Acids Res.">
        <title>Genomic blueprint of Hahella chejuensis, a marine microbe producing an algicidal agent.</title>
        <authorList>
            <person name="Jeong H."/>
            <person name="Yim J.H."/>
            <person name="Lee C."/>
            <person name="Choi S.-H."/>
            <person name="Park Y.K."/>
            <person name="Yoon S.H."/>
            <person name="Hur C.-G."/>
            <person name="Kang H.-Y."/>
            <person name="Kim D."/>
            <person name="Lee H.H."/>
            <person name="Park K.H."/>
            <person name="Park S.-H."/>
            <person name="Park H.-S."/>
            <person name="Lee H.K."/>
            <person name="Oh T.K."/>
            <person name="Kim J.F."/>
        </authorList>
    </citation>
    <scope>NUCLEOTIDE SEQUENCE [LARGE SCALE GENOMIC DNA]</scope>
    <source>
        <strain evidence="2 3">KCTC 2396</strain>
    </source>
</reference>
<accession>Q2SHS8</accession>
<organism evidence="2 3">
    <name type="scientific">Hahella chejuensis (strain KCTC 2396)</name>
    <dbReference type="NCBI Taxonomy" id="349521"/>
    <lineage>
        <taxon>Bacteria</taxon>
        <taxon>Pseudomonadati</taxon>
        <taxon>Pseudomonadota</taxon>
        <taxon>Gammaproteobacteria</taxon>
        <taxon>Oceanospirillales</taxon>
        <taxon>Hahellaceae</taxon>
        <taxon>Hahella</taxon>
    </lineage>
</organism>
<evidence type="ECO:0000313" key="2">
    <source>
        <dbReference type="EMBL" id="ABC29796.1"/>
    </source>
</evidence>
<dbReference type="Pfam" id="PF01243">
    <property type="entry name" value="PNPOx_N"/>
    <property type="match status" value="1"/>
</dbReference>
<dbReference type="SUPFAM" id="SSF50475">
    <property type="entry name" value="FMN-binding split barrel"/>
    <property type="match status" value="1"/>
</dbReference>
<dbReference type="InterPro" id="IPR011576">
    <property type="entry name" value="Pyridox_Oxase_N"/>
</dbReference>
<evidence type="ECO:0000313" key="3">
    <source>
        <dbReference type="Proteomes" id="UP000000238"/>
    </source>
</evidence>
<dbReference type="PANTHER" id="PTHR40660">
    <property type="entry name" value="5'-PHOSPHATE OXIDASE PUTATIVE DOMAIN-CONTAINING PROTEIN-RELATED"/>
    <property type="match status" value="1"/>
</dbReference>
<dbReference type="Proteomes" id="UP000000238">
    <property type="component" value="Chromosome"/>
</dbReference>
<dbReference type="eggNOG" id="COG3576">
    <property type="taxonomic scope" value="Bacteria"/>
</dbReference>
<name>Q2SHS8_HAHCH</name>
<keyword evidence="3" id="KW-1185">Reference proteome</keyword>
<dbReference type="InterPro" id="IPR012349">
    <property type="entry name" value="Split_barrel_FMN-bd"/>
</dbReference>
<dbReference type="PANTHER" id="PTHR40660:SF1">
    <property type="entry name" value="5'-PHOSPHATE OXIDASE PUTATIVE DOMAIN-CONTAINING PROTEIN-RELATED"/>
    <property type="match status" value="1"/>
</dbReference>
<dbReference type="EMBL" id="CP000155">
    <property type="protein sequence ID" value="ABC29796.1"/>
    <property type="molecule type" value="Genomic_DNA"/>
</dbReference>
<feature type="domain" description="Pyridoxamine 5'-phosphate oxidase N-terminal" evidence="1">
    <location>
        <begin position="5"/>
        <end position="105"/>
    </location>
</feature>
<protein>
    <submittedName>
        <fullName evidence="2">Predicted flavin-nucleotide-binding protein structurally related to pyridoxine 5'-phosphate oxidase</fullName>
    </submittedName>
</protein>
<dbReference type="HOGENOM" id="CLU_118461_0_0_6"/>